<dbReference type="OrthoDB" id="6829668at2"/>
<proteinExistence type="predicted"/>
<gene>
    <name evidence="1" type="ORF">C8D90_105348</name>
</gene>
<evidence type="ECO:0000313" key="2">
    <source>
        <dbReference type="Proteomes" id="UP000254848"/>
    </source>
</evidence>
<dbReference type="Proteomes" id="UP000254848">
    <property type="component" value="Unassembled WGS sequence"/>
</dbReference>
<reference evidence="1 2" key="1">
    <citation type="submission" date="2018-07" db="EMBL/GenBank/DDBJ databases">
        <title>Genomic Encyclopedia of Type Strains, Phase IV (KMG-IV): sequencing the most valuable type-strain genomes for metagenomic binning, comparative biology and taxonomic classification.</title>
        <authorList>
            <person name="Goeker M."/>
        </authorList>
    </citation>
    <scope>NUCLEOTIDE SEQUENCE [LARGE SCALE GENOMIC DNA]</scope>
    <source>
        <strain evidence="1 2">DSM 103736</strain>
    </source>
</reference>
<organism evidence="1 2">
    <name type="scientific">Enterobacillus tribolii</name>
    <dbReference type="NCBI Taxonomy" id="1487935"/>
    <lineage>
        <taxon>Bacteria</taxon>
        <taxon>Pseudomonadati</taxon>
        <taxon>Pseudomonadota</taxon>
        <taxon>Gammaproteobacteria</taxon>
        <taxon>Enterobacterales</taxon>
        <taxon>Hafniaceae</taxon>
        <taxon>Enterobacillus</taxon>
    </lineage>
</organism>
<protein>
    <submittedName>
        <fullName evidence="1">Uncharacterized protein</fullName>
    </submittedName>
</protein>
<comment type="caution">
    <text evidence="1">The sequence shown here is derived from an EMBL/GenBank/DDBJ whole genome shotgun (WGS) entry which is preliminary data.</text>
</comment>
<name>A0A370QQL3_9GAMM</name>
<sequence>MKKKLAKKDWKKILNNYIITDCAIRESDIIYLKAENCTDDDMRQVTLIEDAGDDELGYSSIQFDEAFSSVLGASQKPVSQGLMVDSIGGFALPSGGGKTTWEPELVGGNDSALIRKVKMIDGYAWAVGLKRLVSKRYGINDWRPMVNGIHFKIDRDREDIFDYGFEDISGFSESEVYAVGGKGDIWWFDGQTWQQCGFPTNDKLKNVVCAGDGFVYVASGSAIWRGKKNTWEKIDIIELHDELNDLCWFNNMLWGIGEADFFIWDGNSIKDFFICNGEVIHPSGSMDSSNSMMLIASSSAVWTFDGDEWCNIVPDYNED</sequence>
<evidence type="ECO:0000313" key="1">
    <source>
        <dbReference type="EMBL" id="RDK91060.1"/>
    </source>
</evidence>
<dbReference type="RefSeq" id="WP_115458870.1">
    <property type="nucleotide sequence ID" value="NZ_QRAP01000005.1"/>
</dbReference>
<dbReference type="AlphaFoldDB" id="A0A370QQL3"/>
<accession>A0A370QQL3</accession>
<dbReference type="EMBL" id="QRAP01000005">
    <property type="protein sequence ID" value="RDK91060.1"/>
    <property type="molecule type" value="Genomic_DNA"/>
</dbReference>
<keyword evidence="2" id="KW-1185">Reference proteome</keyword>